<dbReference type="InterPro" id="IPR022190">
    <property type="entry name" value="DUF3716"/>
</dbReference>
<name>A0AAN7HP51_9PEZI</name>
<reference evidence="2" key="2">
    <citation type="submission" date="2023-05" db="EMBL/GenBank/DDBJ databases">
        <authorList>
            <consortium name="Lawrence Berkeley National Laboratory"/>
            <person name="Steindorff A."/>
            <person name="Hensen N."/>
            <person name="Bonometti L."/>
            <person name="Westerberg I."/>
            <person name="Brannstrom I.O."/>
            <person name="Guillou S."/>
            <person name="Cros-Aarteil S."/>
            <person name="Calhoun S."/>
            <person name="Haridas S."/>
            <person name="Kuo A."/>
            <person name="Mondo S."/>
            <person name="Pangilinan J."/>
            <person name="Riley R."/>
            <person name="Labutti K."/>
            <person name="Andreopoulos B."/>
            <person name="Lipzen A."/>
            <person name="Chen C."/>
            <person name="Yanf M."/>
            <person name="Daum C."/>
            <person name="Ng V."/>
            <person name="Clum A."/>
            <person name="Ohm R."/>
            <person name="Martin F."/>
            <person name="Silar P."/>
            <person name="Natvig D."/>
            <person name="Lalanne C."/>
            <person name="Gautier V."/>
            <person name="Ament-Velasquez S.L."/>
            <person name="Kruys A."/>
            <person name="Hutchinson M.I."/>
            <person name="Powell A.J."/>
            <person name="Barry K."/>
            <person name="Miller A.N."/>
            <person name="Grigoriev I.V."/>
            <person name="Debuchy R."/>
            <person name="Gladieux P."/>
            <person name="Thoren M.H."/>
            <person name="Johannesson H."/>
        </authorList>
    </citation>
    <scope>NUCLEOTIDE SEQUENCE</scope>
    <source>
        <strain evidence="2">CBS 359.72</strain>
    </source>
</reference>
<organism evidence="2 3">
    <name type="scientific">Corynascus novoguineensis</name>
    <dbReference type="NCBI Taxonomy" id="1126955"/>
    <lineage>
        <taxon>Eukaryota</taxon>
        <taxon>Fungi</taxon>
        <taxon>Dikarya</taxon>
        <taxon>Ascomycota</taxon>
        <taxon>Pezizomycotina</taxon>
        <taxon>Sordariomycetes</taxon>
        <taxon>Sordariomycetidae</taxon>
        <taxon>Sordariales</taxon>
        <taxon>Chaetomiaceae</taxon>
        <taxon>Corynascus</taxon>
    </lineage>
</organism>
<gene>
    <name evidence="2" type="ORF">C7999DRAFT_31938</name>
</gene>
<dbReference type="AlphaFoldDB" id="A0AAN7HP51"/>
<comment type="caution">
    <text evidence="2">The sequence shown here is derived from an EMBL/GenBank/DDBJ whole genome shotgun (WGS) entry which is preliminary data.</text>
</comment>
<feature type="region of interest" description="Disordered" evidence="1">
    <location>
        <begin position="79"/>
        <end position="148"/>
    </location>
</feature>
<sequence>MTKNNKDLATPAENEICIDVPAGSTAGNAANTLMASGVPRQNVASQNESLVQLAQIPQDQITNFLRLLAGMSTVVQGGNQTNIPPVSSTAGTSRNIQATSSSAQATTDVREGDSPDDLDDTRTHRSHHVIDRSRRDMVSVSADEDLEDSTPRLSRRLTRTIAQQNEHNWVLGDRTLPVAPCSGVAPPSSNPLMYTSYILNNLAGSNPDENLLWSILRAGGGIRYIARLLKVKERPQGPEGTFYPVLKWSRPQQRTAIAAHAKLPQTNHGMSCTACENASSVGPFQSCIATGEFNGGCTNCQYQSRSAQCSLRTGADETGVARSVPELNHPHLDGAVAPVLALIVSAMTMLGSKTRTMITSPKPNQLVPLLGSFAALSSVLSRHPS</sequence>
<dbReference type="Proteomes" id="UP001303647">
    <property type="component" value="Unassembled WGS sequence"/>
</dbReference>
<evidence type="ECO:0000313" key="2">
    <source>
        <dbReference type="EMBL" id="KAK4247638.1"/>
    </source>
</evidence>
<evidence type="ECO:0000313" key="3">
    <source>
        <dbReference type="Proteomes" id="UP001303647"/>
    </source>
</evidence>
<feature type="compositionally biased region" description="Polar residues" evidence="1">
    <location>
        <begin position="79"/>
        <end position="107"/>
    </location>
</feature>
<feature type="compositionally biased region" description="Basic and acidic residues" evidence="1">
    <location>
        <begin position="120"/>
        <end position="137"/>
    </location>
</feature>
<keyword evidence="3" id="KW-1185">Reference proteome</keyword>
<evidence type="ECO:0000256" key="1">
    <source>
        <dbReference type="SAM" id="MobiDB-lite"/>
    </source>
</evidence>
<dbReference type="Pfam" id="PF12511">
    <property type="entry name" value="DUF3716"/>
    <property type="match status" value="1"/>
</dbReference>
<dbReference type="EMBL" id="MU857650">
    <property type="protein sequence ID" value="KAK4247638.1"/>
    <property type="molecule type" value="Genomic_DNA"/>
</dbReference>
<proteinExistence type="predicted"/>
<accession>A0AAN7HP51</accession>
<protein>
    <submittedName>
        <fullName evidence="2">Uncharacterized protein</fullName>
    </submittedName>
</protein>
<reference evidence="2" key="1">
    <citation type="journal article" date="2023" name="Mol. Phylogenet. Evol.">
        <title>Genome-scale phylogeny and comparative genomics of the fungal order Sordariales.</title>
        <authorList>
            <person name="Hensen N."/>
            <person name="Bonometti L."/>
            <person name="Westerberg I."/>
            <person name="Brannstrom I.O."/>
            <person name="Guillou S."/>
            <person name="Cros-Aarteil S."/>
            <person name="Calhoun S."/>
            <person name="Haridas S."/>
            <person name="Kuo A."/>
            <person name="Mondo S."/>
            <person name="Pangilinan J."/>
            <person name="Riley R."/>
            <person name="LaButti K."/>
            <person name="Andreopoulos B."/>
            <person name="Lipzen A."/>
            <person name="Chen C."/>
            <person name="Yan M."/>
            <person name="Daum C."/>
            <person name="Ng V."/>
            <person name="Clum A."/>
            <person name="Steindorff A."/>
            <person name="Ohm R.A."/>
            <person name="Martin F."/>
            <person name="Silar P."/>
            <person name="Natvig D.O."/>
            <person name="Lalanne C."/>
            <person name="Gautier V."/>
            <person name="Ament-Velasquez S.L."/>
            <person name="Kruys A."/>
            <person name="Hutchinson M.I."/>
            <person name="Powell A.J."/>
            <person name="Barry K."/>
            <person name="Miller A.N."/>
            <person name="Grigoriev I.V."/>
            <person name="Debuchy R."/>
            <person name="Gladieux P."/>
            <person name="Hiltunen Thoren M."/>
            <person name="Johannesson H."/>
        </authorList>
    </citation>
    <scope>NUCLEOTIDE SEQUENCE</scope>
    <source>
        <strain evidence="2">CBS 359.72</strain>
    </source>
</reference>